<dbReference type="Proteomes" id="UP000789508">
    <property type="component" value="Unassembled WGS sequence"/>
</dbReference>
<evidence type="ECO:0000313" key="2">
    <source>
        <dbReference type="Proteomes" id="UP000789508"/>
    </source>
</evidence>
<keyword evidence="2" id="KW-1185">Reference proteome</keyword>
<gene>
    <name evidence="1" type="ORF">ALEPTO_LOCUS10021</name>
</gene>
<sequence>DILSQNDELSQDITLTLDTAIENESVKHKKKELYLLLDHVKTIIDQNTQTPNAEQWINSIDKNFNALRKMVDDYTQLERKHNIPNTWEGRNHNTFWI</sequence>
<protein>
    <submittedName>
        <fullName evidence="1">6146_t:CDS:1</fullName>
    </submittedName>
</protein>
<accession>A0A9N9DT32</accession>
<comment type="caution">
    <text evidence="1">The sequence shown here is derived from an EMBL/GenBank/DDBJ whole genome shotgun (WGS) entry which is preliminary data.</text>
</comment>
<dbReference type="AlphaFoldDB" id="A0A9N9DT32"/>
<dbReference type="EMBL" id="CAJVPS010009579">
    <property type="protein sequence ID" value="CAG8651365.1"/>
    <property type="molecule type" value="Genomic_DNA"/>
</dbReference>
<feature type="non-terminal residue" evidence="1">
    <location>
        <position position="1"/>
    </location>
</feature>
<organism evidence="1 2">
    <name type="scientific">Ambispora leptoticha</name>
    <dbReference type="NCBI Taxonomy" id="144679"/>
    <lineage>
        <taxon>Eukaryota</taxon>
        <taxon>Fungi</taxon>
        <taxon>Fungi incertae sedis</taxon>
        <taxon>Mucoromycota</taxon>
        <taxon>Glomeromycotina</taxon>
        <taxon>Glomeromycetes</taxon>
        <taxon>Archaeosporales</taxon>
        <taxon>Ambisporaceae</taxon>
        <taxon>Ambispora</taxon>
    </lineage>
</organism>
<name>A0A9N9DT32_9GLOM</name>
<proteinExistence type="predicted"/>
<reference evidence="1" key="1">
    <citation type="submission" date="2021-06" db="EMBL/GenBank/DDBJ databases">
        <authorList>
            <person name="Kallberg Y."/>
            <person name="Tangrot J."/>
            <person name="Rosling A."/>
        </authorList>
    </citation>
    <scope>NUCLEOTIDE SEQUENCE</scope>
    <source>
        <strain evidence="1">FL130A</strain>
    </source>
</reference>
<evidence type="ECO:0000313" key="1">
    <source>
        <dbReference type="EMBL" id="CAG8651365.1"/>
    </source>
</evidence>
<dbReference type="OrthoDB" id="2428166at2759"/>